<dbReference type="EMBL" id="JACCAE010000001">
    <property type="protein sequence ID" value="NYF96692.1"/>
    <property type="molecule type" value="Genomic_DNA"/>
</dbReference>
<reference evidence="7 8" key="1">
    <citation type="submission" date="2020-07" db="EMBL/GenBank/DDBJ databases">
        <title>Sequencing the genomes of 1000 actinobacteria strains.</title>
        <authorList>
            <person name="Klenk H.-P."/>
        </authorList>
    </citation>
    <scope>NUCLEOTIDE SEQUENCE [LARGE SCALE GENOMIC DNA]</scope>
    <source>
        <strain evidence="7 8">DSM 26154</strain>
    </source>
</reference>
<evidence type="ECO:0000256" key="4">
    <source>
        <dbReference type="ARBA" id="ARBA00022989"/>
    </source>
</evidence>
<comment type="subcellular location">
    <subcellularLocation>
        <location evidence="1">Cell membrane</location>
        <topology evidence="1">Multi-pass membrane protein</topology>
    </subcellularLocation>
</comment>
<dbReference type="PANTHER" id="PTHR30482:SF10">
    <property type="entry name" value="HIGH-AFFINITY BRANCHED-CHAIN AMINO ACID TRANSPORT PROTEIN BRAE"/>
    <property type="match status" value="1"/>
</dbReference>
<dbReference type="RefSeq" id="WP_185989709.1">
    <property type="nucleotide sequence ID" value="NZ_JACCAE010000001.1"/>
</dbReference>
<feature type="transmembrane region" description="Helical" evidence="6">
    <location>
        <begin position="6"/>
        <end position="31"/>
    </location>
</feature>
<proteinExistence type="predicted"/>
<feature type="transmembrane region" description="Helical" evidence="6">
    <location>
        <begin position="239"/>
        <end position="256"/>
    </location>
</feature>
<keyword evidence="3 6" id="KW-0812">Transmembrane</keyword>
<evidence type="ECO:0000256" key="1">
    <source>
        <dbReference type="ARBA" id="ARBA00004651"/>
    </source>
</evidence>
<accession>A0A852VHY3</accession>
<dbReference type="CDD" id="cd06581">
    <property type="entry name" value="TM_PBP1_LivM_like"/>
    <property type="match status" value="1"/>
</dbReference>
<feature type="transmembrane region" description="Helical" evidence="6">
    <location>
        <begin position="209"/>
        <end position="227"/>
    </location>
</feature>
<feature type="transmembrane region" description="Helical" evidence="6">
    <location>
        <begin position="65"/>
        <end position="85"/>
    </location>
</feature>
<dbReference type="AlphaFoldDB" id="A0A852VHY3"/>
<evidence type="ECO:0000256" key="5">
    <source>
        <dbReference type="ARBA" id="ARBA00023136"/>
    </source>
</evidence>
<feature type="transmembrane region" description="Helical" evidence="6">
    <location>
        <begin position="263"/>
        <end position="285"/>
    </location>
</feature>
<dbReference type="GO" id="GO:0015658">
    <property type="term" value="F:branched-chain amino acid transmembrane transporter activity"/>
    <property type="evidence" value="ECO:0007669"/>
    <property type="project" value="InterPro"/>
</dbReference>
<evidence type="ECO:0000313" key="7">
    <source>
        <dbReference type="EMBL" id="NYF96692.1"/>
    </source>
</evidence>
<gene>
    <name evidence="7" type="ORF">BJY20_000084</name>
</gene>
<comment type="caution">
    <text evidence="7">The sequence shown here is derived from an EMBL/GenBank/DDBJ whole genome shotgun (WGS) entry which is preliminary data.</text>
</comment>
<keyword evidence="2" id="KW-1003">Cell membrane</keyword>
<keyword evidence="4 6" id="KW-1133">Transmembrane helix</keyword>
<dbReference type="Proteomes" id="UP000554054">
    <property type="component" value="Unassembled WGS sequence"/>
</dbReference>
<name>A0A852VHY3_9MICO</name>
<dbReference type="GO" id="GO:0005886">
    <property type="term" value="C:plasma membrane"/>
    <property type="evidence" value="ECO:0007669"/>
    <property type="project" value="UniProtKB-SubCell"/>
</dbReference>
<feature type="transmembrane region" description="Helical" evidence="6">
    <location>
        <begin position="155"/>
        <end position="176"/>
    </location>
</feature>
<evidence type="ECO:0000256" key="6">
    <source>
        <dbReference type="SAM" id="Phobius"/>
    </source>
</evidence>
<evidence type="ECO:0000313" key="8">
    <source>
        <dbReference type="Proteomes" id="UP000554054"/>
    </source>
</evidence>
<feature type="transmembrane region" description="Helical" evidence="6">
    <location>
        <begin position="38"/>
        <end position="59"/>
    </location>
</feature>
<dbReference type="InterPro" id="IPR001851">
    <property type="entry name" value="ABC_transp_permease"/>
</dbReference>
<evidence type="ECO:0000256" key="2">
    <source>
        <dbReference type="ARBA" id="ARBA00022475"/>
    </source>
</evidence>
<feature type="transmembrane region" description="Helical" evidence="6">
    <location>
        <begin position="297"/>
        <end position="316"/>
    </location>
</feature>
<dbReference type="PANTHER" id="PTHR30482">
    <property type="entry name" value="HIGH-AFFINITY BRANCHED-CHAIN AMINO ACID TRANSPORT SYSTEM PERMEASE"/>
    <property type="match status" value="1"/>
</dbReference>
<evidence type="ECO:0000256" key="3">
    <source>
        <dbReference type="ARBA" id="ARBA00022692"/>
    </source>
</evidence>
<keyword evidence="8" id="KW-1185">Reference proteome</keyword>
<keyword evidence="5 6" id="KW-0472">Membrane</keyword>
<dbReference type="InterPro" id="IPR043428">
    <property type="entry name" value="LivM-like"/>
</dbReference>
<dbReference type="Pfam" id="PF02653">
    <property type="entry name" value="BPD_transp_2"/>
    <property type="match status" value="1"/>
</dbReference>
<sequence length="330" mass="35349">MDWPSIIGNAVRGMFGPEAAIFALSAIGLNIHFGYTGLLNFGQVGFMLVGAYGVAVSVATFGWSMWVGVLVGIACAVVLALILGLPTLRLRGDYLAIATIAAAEVLRYFYRSSTLEPLTGGVYGLRQFADEFFAINPWADGTYGFGRVTFDHRSMWVMTVTWGLVALGCIMVKLLISSPWGRVLRSVREDELAARSLGKSAYSFKLQSLVLGGAIGGLAGVLMAISAQSVQPDSYDPKVTFYLYTIVILGGASRVMGPVLGSILFWFIVTFFDAFLRSATASGLIPSSILDSGDVGAARFLLVGLGLVLLMVYRPAGILGDQKELRLDVR</sequence>
<organism evidence="7 8">
    <name type="scientific">Janibacter cremeus</name>
    <dbReference type="NCBI Taxonomy" id="1285192"/>
    <lineage>
        <taxon>Bacteria</taxon>
        <taxon>Bacillati</taxon>
        <taxon>Actinomycetota</taxon>
        <taxon>Actinomycetes</taxon>
        <taxon>Micrococcales</taxon>
        <taxon>Intrasporangiaceae</taxon>
        <taxon>Janibacter</taxon>
    </lineage>
</organism>
<protein>
    <submittedName>
        <fullName evidence="7">Branched-chain amino acid transport system permease protein</fullName>
    </submittedName>
</protein>